<dbReference type="Proteomes" id="UP000042997">
    <property type="component" value="Unassembled WGS sequence"/>
</dbReference>
<gene>
    <name evidence="1" type="ORF">RHRU231_430159</name>
</gene>
<proteinExistence type="predicted"/>
<evidence type="ECO:0000313" key="2">
    <source>
        <dbReference type="Proteomes" id="UP000042997"/>
    </source>
</evidence>
<organism evidence="1 2">
    <name type="scientific">Rhodococcus ruber</name>
    <dbReference type="NCBI Taxonomy" id="1830"/>
    <lineage>
        <taxon>Bacteria</taxon>
        <taxon>Bacillati</taxon>
        <taxon>Actinomycetota</taxon>
        <taxon>Actinomycetes</taxon>
        <taxon>Mycobacteriales</taxon>
        <taxon>Nocardiaceae</taxon>
        <taxon>Rhodococcus</taxon>
    </lineage>
</organism>
<reference evidence="1 2" key="1">
    <citation type="journal article" date="2014" name="Genome Announc.">
        <title>Draft Genome Sequence of Propane- and Butane-Oxidizing Actinobacterium Rhodococcus ruber IEGM 231.</title>
        <authorList>
            <person name="Ivshina I.B."/>
            <person name="Kuyukina M.S."/>
            <person name="Krivoruchko A.V."/>
            <person name="Barbe V."/>
            <person name="Fischer C."/>
        </authorList>
    </citation>
    <scope>NUCLEOTIDE SEQUENCE [LARGE SCALE GENOMIC DNA]</scope>
</reference>
<dbReference type="AlphaFoldDB" id="A0A098BM36"/>
<evidence type="ECO:0000313" key="1">
    <source>
        <dbReference type="EMBL" id="CDZ88781.1"/>
    </source>
</evidence>
<dbReference type="EMBL" id="CCSD01000054">
    <property type="protein sequence ID" value="CDZ88781.1"/>
    <property type="molecule type" value="Genomic_DNA"/>
</dbReference>
<accession>A0A098BM36</accession>
<protein>
    <submittedName>
        <fullName evidence="1">Uncharacterized protein</fullName>
    </submittedName>
</protein>
<sequence>MLVDVPACDDLVAPSGRADGIGTSGCPAAGPILAVRRVREPGVAV</sequence>
<name>A0A098BM36_9NOCA</name>